<dbReference type="InterPro" id="IPR000212">
    <property type="entry name" value="DNA_helicase_UvrD/REP"/>
</dbReference>
<keyword evidence="7" id="KW-0413">Isomerase</keyword>
<dbReference type="InterPro" id="IPR014016">
    <property type="entry name" value="UvrD-like_ATP-bd"/>
</dbReference>
<dbReference type="Proteomes" id="UP000178851">
    <property type="component" value="Unassembled WGS sequence"/>
</dbReference>
<evidence type="ECO:0000313" key="14">
    <source>
        <dbReference type="EMBL" id="OGM27693.1"/>
    </source>
</evidence>
<dbReference type="GO" id="GO:0005829">
    <property type="term" value="C:cytosol"/>
    <property type="evidence" value="ECO:0007669"/>
    <property type="project" value="TreeGrafter"/>
</dbReference>
<evidence type="ECO:0000259" key="13">
    <source>
        <dbReference type="PROSITE" id="PS51217"/>
    </source>
</evidence>
<evidence type="ECO:0000256" key="7">
    <source>
        <dbReference type="ARBA" id="ARBA00023235"/>
    </source>
</evidence>
<dbReference type="CDD" id="cd17932">
    <property type="entry name" value="DEXQc_UvrD"/>
    <property type="match status" value="1"/>
</dbReference>
<dbReference type="InterPro" id="IPR013986">
    <property type="entry name" value="DExx_box_DNA_helicase_dom_sf"/>
</dbReference>
<comment type="catalytic activity">
    <reaction evidence="10">
        <text>ATP + H2O = ADP + phosphate + H(+)</text>
        <dbReference type="Rhea" id="RHEA:13065"/>
        <dbReference type="ChEBI" id="CHEBI:15377"/>
        <dbReference type="ChEBI" id="CHEBI:15378"/>
        <dbReference type="ChEBI" id="CHEBI:30616"/>
        <dbReference type="ChEBI" id="CHEBI:43474"/>
        <dbReference type="ChEBI" id="CHEBI:456216"/>
        <dbReference type="EC" id="5.6.2.4"/>
    </reaction>
</comment>
<dbReference type="Pfam" id="PF13538">
    <property type="entry name" value="UvrD_C_2"/>
    <property type="match status" value="1"/>
</dbReference>
<evidence type="ECO:0000256" key="11">
    <source>
        <dbReference type="PROSITE-ProRule" id="PRU00560"/>
    </source>
</evidence>
<evidence type="ECO:0000256" key="2">
    <source>
        <dbReference type="ARBA" id="ARBA00022741"/>
    </source>
</evidence>
<dbReference type="GO" id="GO:0016887">
    <property type="term" value="F:ATP hydrolysis activity"/>
    <property type="evidence" value="ECO:0007669"/>
    <property type="project" value="RHEA"/>
</dbReference>
<dbReference type="GO" id="GO:0000725">
    <property type="term" value="P:recombinational repair"/>
    <property type="evidence" value="ECO:0007669"/>
    <property type="project" value="TreeGrafter"/>
</dbReference>
<organism evidence="14 15">
    <name type="scientific">Candidatus Woesebacteria bacterium RIFCSPHIGHO2_01_FULL_39_28</name>
    <dbReference type="NCBI Taxonomy" id="1802496"/>
    <lineage>
        <taxon>Bacteria</taxon>
        <taxon>Candidatus Woeseibacteriota</taxon>
    </lineage>
</organism>
<dbReference type="SUPFAM" id="SSF52540">
    <property type="entry name" value="P-loop containing nucleoside triphosphate hydrolases"/>
    <property type="match status" value="1"/>
</dbReference>
<proteinExistence type="inferred from homology"/>
<dbReference type="InterPro" id="IPR027417">
    <property type="entry name" value="P-loop_NTPase"/>
</dbReference>
<dbReference type="PANTHER" id="PTHR11070">
    <property type="entry name" value="UVRD / RECB / PCRA DNA HELICASE FAMILY MEMBER"/>
    <property type="match status" value="1"/>
</dbReference>
<evidence type="ECO:0000313" key="15">
    <source>
        <dbReference type="Proteomes" id="UP000178851"/>
    </source>
</evidence>
<keyword evidence="2 11" id="KW-0547">Nucleotide-binding</keyword>
<accession>A0A1F7YK71</accession>
<keyword evidence="3 11" id="KW-0378">Hydrolase</keyword>
<reference evidence="14 15" key="1">
    <citation type="journal article" date="2016" name="Nat. Commun.">
        <title>Thousands of microbial genomes shed light on interconnected biogeochemical processes in an aquifer system.</title>
        <authorList>
            <person name="Anantharaman K."/>
            <person name="Brown C.T."/>
            <person name="Hug L.A."/>
            <person name="Sharon I."/>
            <person name="Castelle C.J."/>
            <person name="Probst A.J."/>
            <person name="Thomas B.C."/>
            <person name="Singh A."/>
            <person name="Wilkins M.J."/>
            <person name="Karaoz U."/>
            <person name="Brodie E.L."/>
            <person name="Williams K.H."/>
            <person name="Hubbard S.S."/>
            <person name="Banfield J.F."/>
        </authorList>
    </citation>
    <scope>NUCLEOTIDE SEQUENCE [LARGE SCALE GENOMIC DNA]</scope>
</reference>
<evidence type="ECO:0000256" key="6">
    <source>
        <dbReference type="ARBA" id="ARBA00023125"/>
    </source>
</evidence>
<dbReference type="Gene3D" id="1.10.486.10">
    <property type="entry name" value="PCRA, domain 4"/>
    <property type="match status" value="2"/>
</dbReference>
<evidence type="ECO:0000259" key="12">
    <source>
        <dbReference type="PROSITE" id="PS51198"/>
    </source>
</evidence>
<protein>
    <recommendedName>
        <fullName evidence="9">DNA 3'-5' helicase</fullName>
        <ecNumber evidence="9">5.6.2.4</ecNumber>
    </recommendedName>
</protein>
<dbReference type="CDD" id="cd18807">
    <property type="entry name" value="SF1_C_UvrD"/>
    <property type="match status" value="1"/>
</dbReference>
<evidence type="ECO:0000256" key="4">
    <source>
        <dbReference type="ARBA" id="ARBA00022806"/>
    </source>
</evidence>
<dbReference type="InterPro" id="IPR027785">
    <property type="entry name" value="UvrD-like_helicase_C"/>
</dbReference>
<keyword evidence="4 11" id="KW-0347">Helicase</keyword>
<dbReference type="EC" id="5.6.2.4" evidence="9"/>
<keyword evidence="6" id="KW-0238">DNA-binding</keyword>
<dbReference type="Gene3D" id="1.10.10.160">
    <property type="match status" value="1"/>
</dbReference>
<evidence type="ECO:0000256" key="10">
    <source>
        <dbReference type="ARBA" id="ARBA00048988"/>
    </source>
</evidence>
<dbReference type="PANTHER" id="PTHR11070:SF2">
    <property type="entry name" value="ATP-DEPENDENT DNA HELICASE SRS2"/>
    <property type="match status" value="1"/>
</dbReference>
<dbReference type="GO" id="GO:0043138">
    <property type="term" value="F:3'-5' DNA helicase activity"/>
    <property type="evidence" value="ECO:0007669"/>
    <property type="project" value="UniProtKB-EC"/>
</dbReference>
<dbReference type="Gene3D" id="3.30.160.800">
    <property type="match status" value="1"/>
</dbReference>
<keyword evidence="5 11" id="KW-0067">ATP-binding</keyword>
<dbReference type="Pfam" id="PF13361">
    <property type="entry name" value="UvrD_C"/>
    <property type="match status" value="1"/>
</dbReference>
<dbReference type="Gene3D" id="3.40.50.300">
    <property type="entry name" value="P-loop containing nucleotide triphosphate hydrolases"/>
    <property type="match status" value="2"/>
</dbReference>
<feature type="domain" description="UvrD-like helicase ATP-binding" evidence="12">
    <location>
        <begin position="12"/>
        <end position="289"/>
    </location>
</feature>
<dbReference type="GO" id="GO:0003677">
    <property type="term" value="F:DNA binding"/>
    <property type="evidence" value="ECO:0007669"/>
    <property type="project" value="UniProtKB-KW"/>
</dbReference>
<dbReference type="GO" id="GO:0033202">
    <property type="term" value="C:DNA helicase complex"/>
    <property type="evidence" value="ECO:0007669"/>
    <property type="project" value="TreeGrafter"/>
</dbReference>
<comment type="catalytic activity">
    <reaction evidence="8">
        <text>Couples ATP hydrolysis with the unwinding of duplex DNA by translocating in the 3'-5' direction.</text>
        <dbReference type="EC" id="5.6.2.4"/>
    </reaction>
</comment>
<dbReference type="AlphaFoldDB" id="A0A1F7YK71"/>
<dbReference type="PROSITE" id="PS51198">
    <property type="entry name" value="UVRD_HELICASE_ATP_BIND"/>
    <property type="match status" value="1"/>
</dbReference>
<gene>
    <name evidence="14" type="ORF">A2627_04610</name>
</gene>
<dbReference type="EMBL" id="MGGI01000003">
    <property type="protein sequence ID" value="OGM27693.1"/>
    <property type="molecule type" value="Genomic_DNA"/>
</dbReference>
<dbReference type="GO" id="GO:0005524">
    <property type="term" value="F:ATP binding"/>
    <property type="evidence" value="ECO:0007669"/>
    <property type="project" value="UniProtKB-UniRule"/>
</dbReference>
<feature type="binding site" evidence="11">
    <location>
        <begin position="33"/>
        <end position="40"/>
    </location>
    <ligand>
        <name>ATP</name>
        <dbReference type="ChEBI" id="CHEBI:30616"/>
    </ligand>
</feature>
<dbReference type="InterPro" id="IPR014017">
    <property type="entry name" value="DNA_helicase_UvrD-like_C"/>
</dbReference>
<comment type="similarity">
    <text evidence="1">Belongs to the helicase family. UvrD subfamily.</text>
</comment>
<dbReference type="Pfam" id="PF00580">
    <property type="entry name" value="UvrD-helicase"/>
    <property type="match status" value="1"/>
</dbReference>
<feature type="domain" description="UvrD-like helicase C-terminal" evidence="13">
    <location>
        <begin position="290"/>
        <end position="528"/>
    </location>
</feature>
<comment type="caution">
    <text evidence="14">The sequence shown here is derived from an EMBL/GenBank/DDBJ whole genome shotgun (WGS) entry which is preliminary data.</text>
</comment>
<dbReference type="PROSITE" id="PS51217">
    <property type="entry name" value="UVRD_HELICASE_CTER"/>
    <property type="match status" value="1"/>
</dbReference>
<evidence type="ECO:0000256" key="3">
    <source>
        <dbReference type="ARBA" id="ARBA00022801"/>
    </source>
</evidence>
<evidence type="ECO:0000256" key="5">
    <source>
        <dbReference type="ARBA" id="ARBA00022840"/>
    </source>
</evidence>
<evidence type="ECO:0000256" key="1">
    <source>
        <dbReference type="ARBA" id="ARBA00009922"/>
    </source>
</evidence>
<evidence type="ECO:0000256" key="9">
    <source>
        <dbReference type="ARBA" id="ARBA00034808"/>
    </source>
</evidence>
<evidence type="ECO:0000256" key="8">
    <source>
        <dbReference type="ARBA" id="ARBA00034617"/>
    </source>
</evidence>
<sequence>MIELKTVISILDDLNHEQQEAVTYMGGPLLVLAGAGSGKTRVLTQRVAWFIQEGKVKPENVLLLTFTNKAAGEMKERVLRLTSQAPAFAGTFHSFCVRVLRKSGQIIDIFPDFLIYDEDDSKEAIKEVLENLNLSTDKYNPNAISSQISEAKNQILTPTMYAEFIQGEWQEKIFKIWTEYEKLLREVGALDFDDLLLKTVQLFDNNPQTLTKWQQILTHVYVDEWQDTNKVQYKLTKQIVGENKNITAVGDFSQSIYSWRGADPSNLNKLTKDYPNIKVINLEQNYRSTQIILDAANSIIKKNTSHPILNLWTNKNGGQKIKIYRARSELDEASFVISQIDKLITKGLKFQNIAVLYRTNAQSRVLEEALLHSGIPYTLVGGVRFYSRREIKDVLSYLKLIVHPKDSISKKRIDGLGQRRLEKFREFVKELNPDKYTTLEILDAVLQKTNYLDKYKIESEENLARLDNIKELRSVATEFPNINDFLENVALVEAEQDSEKHITLPTQAGRNTEQRNFVTLMTLHAAKGLEFSVVFMVGMEEGLFPHSRSLFDINQLEEERRLAYVGITRAKKFLYLTFASHRLYFGQLTSNPPSRFIIDIPEELLETVDNNKIVEYDFENLDQ</sequence>
<name>A0A1F7YK71_9BACT</name>